<organism evidence="2 3">
    <name type="scientific">Nonomuraea longicatena</name>
    <dbReference type="NCBI Taxonomy" id="83682"/>
    <lineage>
        <taxon>Bacteria</taxon>
        <taxon>Bacillati</taxon>
        <taxon>Actinomycetota</taxon>
        <taxon>Actinomycetes</taxon>
        <taxon>Streptosporangiales</taxon>
        <taxon>Streptosporangiaceae</taxon>
        <taxon>Nonomuraea</taxon>
    </lineage>
</organism>
<protein>
    <recommendedName>
        <fullName evidence="4">PrsW family intramembrane metalloprotease</fullName>
    </recommendedName>
</protein>
<evidence type="ECO:0000313" key="3">
    <source>
        <dbReference type="Proteomes" id="UP001501578"/>
    </source>
</evidence>
<name>A0ABN1NSG1_9ACTN</name>
<accession>A0ABN1NSG1</accession>
<evidence type="ECO:0000313" key="2">
    <source>
        <dbReference type="EMBL" id="GAA0915902.1"/>
    </source>
</evidence>
<evidence type="ECO:0008006" key="4">
    <source>
        <dbReference type="Google" id="ProtNLM"/>
    </source>
</evidence>
<feature type="transmembrane region" description="Helical" evidence="1">
    <location>
        <begin position="235"/>
        <end position="252"/>
    </location>
</feature>
<feature type="transmembrane region" description="Helical" evidence="1">
    <location>
        <begin position="73"/>
        <end position="93"/>
    </location>
</feature>
<keyword evidence="1" id="KW-0472">Membrane</keyword>
<keyword evidence="3" id="KW-1185">Reference proteome</keyword>
<reference evidence="2 3" key="1">
    <citation type="journal article" date="2019" name="Int. J. Syst. Evol. Microbiol.">
        <title>The Global Catalogue of Microorganisms (GCM) 10K type strain sequencing project: providing services to taxonomists for standard genome sequencing and annotation.</title>
        <authorList>
            <consortium name="The Broad Institute Genomics Platform"/>
            <consortium name="The Broad Institute Genome Sequencing Center for Infectious Disease"/>
            <person name="Wu L."/>
            <person name="Ma J."/>
        </authorList>
    </citation>
    <scope>NUCLEOTIDE SEQUENCE [LARGE SCALE GENOMIC DNA]</scope>
    <source>
        <strain evidence="2 3">JCM 11136</strain>
    </source>
</reference>
<keyword evidence="1" id="KW-0812">Transmembrane</keyword>
<keyword evidence="1" id="KW-1133">Transmembrane helix</keyword>
<dbReference type="InterPro" id="IPR026898">
    <property type="entry name" value="PrsW"/>
</dbReference>
<feature type="transmembrane region" description="Helical" evidence="1">
    <location>
        <begin position="105"/>
        <end position="126"/>
    </location>
</feature>
<feature type="transmembrane region" description="Helical" evidence="1">
    <location>
        <begin position="12"/>
        <end position="32"/>
    </location>
</feature>
<dbReference type="PANTHER" id="PTHR36844:SF1">
    <property type="entry name" value="PROTEASE PRSW"/>
    <property type="match status" value="1"/>
</dbReference>
<dbReference type="Pfam" id="PF13367">
    <property type="entry name" value="PrsW-protease"/>
    <property type="match status" value="1"/>
</dbReference>
<gene>
    <name evidence="2" type="ORF">GCM10009560_10650</name>
</gene>
<feature type="transmembrane region" description="Helical" evidence="1">
    <location>
        <begin position="177"/>
        <end position="197"/>
    </location>
</feature>
<dbReference type="EMBL" id="BAAAHQ010000004">
    <property type="protein sequence ID" value="GAA0915902.1"/>
    <property type="molecule type" value="Genomic_DNA"/>
</dbReference>
<feature type="transmembrane region" description="Helical" evidence="1">
    <location>
        <begin position="138"/>
        <end position="157"/>
    </location>
</feature>
<feature type="transmembrane region" description="Helical" evidence="1">
    <location>
        <begin position="204"/>
        <end position="223"/>
    </location>
</feature>
<comment type="caution">
    <text evidence="2">The sequence shown here is derived from an EMBL/GenBank/DDBJ whole genome shotgun (WGS) entry which is preliminary data.</text>
</comment>
<evidence type="ECO:0000256" key="1">
    <source>
        <dbReference type="SAM" id="Phobius"/>
    </source>
</evidence>
<proteinExistence type="predicted"/>
<feature type="transmembrane region" description="Helical" evidence="1">
    <location>
        <begin position="44"/>
        <end position="61"/>
    </location>
</feature>
<dbReference type="Proteomes" id="UP001501578">
    <property type="component" value="Unassembled WGS sequence"/>
</dbReference>
<sequence length="268" mass="28404">MHRHVKWRLWQARWFRVWVLMVSTALGMAVVFEATGNQAVVPAAIFYGAAAGPVAMLVATHDRTGVGERVPPASLLSTFLFGGGVALMLAGLFDASLIKDEHGPQILAVGFIEESAKLLVPLGIALTGQYLTKGGGVALGLACATGFAVLESMSYGYTALKAGGLVQAEGTLLVRGLTTPFSHLAWTGFACAVAFGVWERHGRVVWTAAVFGGWLLAAVLHSANDSLLSIGSLPAWRWALYLIVAAISYSLFHRATRGLRPYEVGLPA</sequence>
<dbReference type="PANTHER" id="PTHR36844">
    <property type="entry name" value="PROTEASE PRSW"/>
    <property type="match status" value="1"/>
</dbReference>